<dbReference type="EMBL" id="PZQS01000011">
    <property type="protein sequence ID" value="PVD22121.1"/>
    <property type="molecule type" value="Genomic_DNA"/>
</dbReference>
<proteinExistence type="predicted"/>
<dbReference type="Proteomes" id="UP000245119">
    <property type="component" value="Linkage Group LG11"/>
</dbReference>
<evidence type="ECO:0000313" key="2">
    <source>
        <dbReference type="Proteomes" id="UP000245119"/>
    </source>
</evidence>
<accession>A0A2T7NLT3</accession>
<gene>
    <name evidence="1" type="ORF">C0Q70_17925</name>
</gene>
<reference evidence="1 2" key="1">
    <citation type="submission" date="2018-04" db="EMBL/GenBank/DDBJ databases">
        <title>The genome of golden apple snail Pomacea canaliculata provides insight into stress tolerance and invasive adaptation.</title>
        <authorList>
            <person name="Liu C."/>
            <person name="Liu B."/>
            <person name="Ren Y."/>
            <person name="Zhang Y."/>
            <person name="Wang H."/>
            <person name="Li S."/>
            <person name="Jiang F."/>
            <person name="Yin L."/>
            <person name="Zhang G."/>
            <person name="Qian W."/>
            <person name="Fan W."/>
        </authorList>
    </citation>
    <scope>NUCLEOTIDE SEQUENCE [LARGE SCALE GENOMIC DNA]</scope>
    <source>
        <strain evidence="1">SZHN2017</strain>
        <tissue evidence="1">Muscle</tissue>
    </source>
</reference>
<organism evidence="1 2">
    <name type="scientific">Pomacea canaliculata</name>
    <name type="common">Golden apple snail</name>
    <dbReference type="NCBI Taxonomy" id="400727"/>
    <lineage>
        <taxon>Eukaryota</taxon>
        <taxon>Metazoa</taxon>
        <taxon>Spiralia</taxon>
        <taxon>Lophotrochozoa</taxon>
        <taxon>Mollusca</taxon>
        <taxon>Gastropoda</taxon>
        <taxon>Caenogastropoda</taxon>
        <taxon>Architaenioglossa</taxon>
        <taxon>Ampullarioidea</taxon>
        <taxon>Ampullariidae</taxon>
        <taxon>Pomacea</taxon>
    </lineage>
</organism>
<name>A0A2T7NLT3_POMCA</name>
<comment type="caution">
    <text evidence="1">The sequence shown here is derived from an EMBL/GenBank/DDBJ whole genome shotgun (WGS) entry which is preliminary data.</text>
</comment>
<keyword evidence="2" id="KW-1185">Reference proteome</keyword>
<evidence type="ECO:0000313" key="1">
    <source>
        <dbReference type="EMBL" id="PVD22121.1"/>
    </source>
</evidence>
<protein>
    <submittedName>
        <fullName evidence="1">Uncharacterized protein</fullName>
    </submittedName>
</protein>
<sequence length="81" mass="9113">MISAVGCTYGGTSIVRFRDDYVPWKQDAARGQPLKPDGGYRLYAIVALHPRPTRGEVSIKQNPRRTCCFSELPVQSEERSE</sequence>
<dbReference type="AlphaFoldDB" id="A0A2T7NLT3"/>